<feature type="domain" description="Polysaccharide biosynthesis protein CapD-like" evidence="3">
    <location>
        <begin position="289"/>
        <end position="567"/>
    </location>
</feature>
<protein>
    <submittedName>
        <fullName evidence="4">FlaA1/EpsC-like NDP-sugar epimerase</fullName>
    </submittedName>
</protein>
<comment type="caution">
    <text evidence="4">The sequence shown here is derived from an EMBL/GenBank/DDBJ whole genome shotgun (WGS) entry which is preliminary data.</text>
</comment>
<dbReference type="SUPFAM" id="SSF51735">
    <property type="entry name" value="NAD(P)-binding Rossmann-fold domains"/>
    <property type="match status" value="2"/>
</dbReference>
<dbReference type="InterPro" id="IPR036291">
    <property type="entry name" value="NAD(P)-bd_dom_sf"/>
</dbReference>
<feature type="transmembrane region" description="Helical" evidence="2">
    <location>
        <begin position="83"/>
        <end position="103"/>
    </location>
</feature>
<name>A0A7Y9RQK1_9ACTN</name>
<dbReference type="CDD" id="cd05237">
    <property type="entry name" value="UDP_invert_4-6DH_SDR_e"/>
    <property type="match status" value="1"/>
</dbReference>
<sequence>MLRYRLAPLLRTRRTTVLMVFDAAALAAAYVLSAMLRYDRGALAVVVAELAVVTVAGVAVHLLLGLVVRVYHGRVAVGSTEETILLSLTACGAGLALGIANLVVDPQPIARSVPLGAPFVGLILMLLGRAVWRSQLDRVGLGSADAEPALVVGAGWSGRQLVQSMLDTPDQVLRPVGFLDDDPWMRRRRHHGVPVVGTVADLPTAVERTGAIAVVLAIPKASKELKAHLADVGARLGVAVKILPSYAEAVSSQVDIRDVRDIDLADVLGRSVVETNIESIAHYLTGKRVLVTGAGGSIGSELCRQIDRWGPSELTMLDRDESALHAVQLLIRGRALLDSPEVVLVDIRDTAALTAVFEERRPEVVFHAAALKHLPMLEQYPAEGVKTNVLGTANVLEAAAAVGVERFVNISTDKAADPTSVLGSTKRVAEMLTVGMADRAPGAYLSVRFGNVLGSRGSVLTAFAAQIAAGGPVTVTHPEVTRFFMTVEEAVQLVIQAGALGSGGETMVLDMGEPVRIEDVAKRLIAQSGKRIEIVYTGLRDGEKLHEQLFGAQEPEEPTRHGLITHVTVPALDPRAVSTSLHLVDGDEARAYARRLMVAGASKVPAQKVASYR</sequence>
<evidence type="ECO:0000256" key="2">
    <source>
        <dbReference type="SAM" id="Phobius"/>
    </source>
</evidence>
<keyword evidence="2" id="KW-0472">Membrane</keyword>
<keyword evidence="2" id="KW-1133">Transmembrane helix</keyword>
<gene>
    <name evidence="4" type="ORF">BJ989_001016</name>
</gene>
<keyword evidence="5" id="KW-1185">Reference proteome</keyword>
<feature type="transmembrane region" description="Helical" evidence="2">
    <location>
        <begin position="115"/>
        <end position="132"/>
    </location>
</feature>
<dbReference type="Pfam" id="PF02719">
    <property type="entry name" value="Polysacc_synt_2"/>
    <property type="match status" value="1"/>
</dbReference>
<dbReference type="EMBL" id="JACCAC010000001">
    <property type="protein sequence ID" value="NYG54712.1"/>
    <property type="molecule type" value="Genomic_DNA"/>
</dbReference>
<proteinExistence type="inferred from homology"/>
<dbReference type="InterPro" id="IPR003869">
    <property type="entry name" value="Polysac_CapD-like"/>
</dbReference>
<dbReference type="InterPro" id="IPR051203">
    <property type="entry name" value="Polysaccharide_Synthase-Rel"/>
</dbReference>
<evidence type="ECO:0000259" key="3">
    <source>
        <dbReference type="Pfam" id="PF02719"/>
    </source>
</evidence>
<dbReference type="Gene3D" id="3.40.50.720">
    <property type="entry name" value="NAD(P)-binding Rossmann-like Domain"/>
    <property type="match status" value="2"/>
</dbReference>
<keyword evidence="2" id="KW-0812">Transmembrane</keyword>
<feature type="transmembrane region" description="Helical" evidence="2">
    <location>
        <begin position="16"/>
        <end position="36"/>
    </location>
</feature>
<evidence type="ECO:0000256" key="1">
    <source>
        <dbReference type="ARBA" id="ARBA00007430"/>
    </source>
</evidence>
<evidence type="ECO:0000313" key="5">
    <source>
        <dbReference type="Proteomes" id="UP000544110"/>
    </source>
</evidence>
<dbReference type="PANTHER" id="PTHR43318">
    <property type="entry name" value="UDP-N-ACETYLGLUCOSAMINE 4,6-DEHYDRATASE"/>
    <property type="match status" value="1"/>
</dbReference>
<organism evidence="4 5">
    <name type="scientific">Nocardioides perillae</name>
    <dbReference type="NCBI Taxonomy" id="1119534"/>
    <lineage>
        <taxon>Bacteria</taxon>
        <taxon>Bacillati</taxon>
        <taxon>Actinomycetota</taxon>
        <taxon>Actinomycetes</taxon>
        <taxon>Propionibacteriales</taxon>
        <taxon>Nocardioidaceae</taxon>
        <taxon>Nocardioides</taxon>
    </lineage>
</organism>
<evidence type="ECO:0000313" key="4">
    <source>
        <dbReference type="EMBL" id="NYG54712.1"/>
    </source>
</evidence>
<reference evidence="4 5" key="1">
    <citation type="submission" date="2020-07" db="EMBL/GenBank/DDBJ databases">
        <title>Sequencing the genomes of 1000 actinobacteria strains.</title>
        <authorList>
            <person name="Klenk H.-P."/>
        </authorList>
    </citation>
    <scope>NUCLEOTIDE SEQUENCE [LARGE SCALE GENOMIC DNA]</scope>
    <source>
        <strain evidence="4 5">DSM 24552</strain>
    </source>
</reference>
<comment type="similarity">
    <text evidence="1">Belongs to the polysaccharide synthase family.</text>
</comment>
<feature type="transmembrane region" description="Helical" evidence="2">
    <location>
        <begin position="42"/>
        <end position="71"/>
    </location>
</feature>
<dbReference type="PANTHER" id="PTHR43318:SF1">
    <property type="entry name" value="POLYSACCHARIDE BIOSYNTHESIS PROTEIN EPSC-RELATED"/>
    <property type="match status" value="1"/>
</dbReference>
<dbReference type="Proteomes" id="UP000544110">
    <property type="component" value="Unassembled WGS sequence"/>
</dbReference>
<dbReference type="RefSeq" id="WP_179517282.1">
    <property type="nucleotide sequence ID" value="NZ_JACCAC010000001.1"/>
</dbReference>
<dbReference type="AlphaFoldDB" id="A0A7Y9RQK1"/>
<accession>A0A7Y9RQK1</accession>